<dbReference type="AlphaFoldDB" id="A0A3L8A6Y0"/>
<accession>A0A3L8A6Y0</accession>
<sequence length="516" mass="59956">MDKLKIKNRYEEALKLKSREQYAKALKDELSKQEWKDELDDLSTHMESIASEKEYEKFMNKLVDLFDKVYEKIAAPGLDKFIEWIKENSKNETNADKLRAFLIKDYEKYSSKIDDILAAIDSLPNDKGEKRIFSSMITKFQTEQKSVVLNFLNKPDLFVNNIDAFLDSLKTEFEGLAGLSELSYTSVEDLYNDEQKKDQTISFYITIINNALAEGQSIKAIDDAEKNHKLWIRAQSRITSIKKCISILEKTGIAKSNDEDLKYLFTRFDKEMLKTKGDVSRVLCEYIEKTWDPLQTKYEAIKSFYEEEELEIDENDWVNYEKKADLDILLLTYRKVRAGNVLPTLRSTSLDKVGSTISKCHSSIIEFQNLESSTRVTIKQHIEDFYKQYAAKRSMLEKLVAKQEQLKNQFDSLYSENSRDKLLPNIKSGYESLNIDGTLLLAMSKDNATIYETLSDMKKAKETFMNILKQSQMEEQLEWINSFGDNTTIDISNFDRQKLEDLLSKGLITLSFTKTF</sequence>
<comment type="caution">
    <text evidence="2">The sequence shown here is derived from an EMBL/GenBank/DDBJ whole genome shotgun (WGS) entry which is preliminary data.</text>
</comment>
<keyword evidence="1" id="KW-0175">Coiled coil</keyword>
<evidence type="ECO:0000313" key="3">
    <source>
        <dbReference type="Proteomes" id="UP000267159"/>
    </source>
</evidence>
<protein>
    <submittedName>
        <fullName evidence="2">Uncharacterized protein</fullName>
    </submittedName>
</protein>
<proteinExistence type="predicted"/>
<reference evidence="2 3" key="1">
    <citation type="submission" date="2018-09" db="EMBL/GenBank/DDBJ databases">
        <title>Murine metabolic-syndrome-specific gut microbial biobank.</title>
        <authorList>
            <person name="Liu C."/>
        </authorList>
    </citation>
    <scope>NUCLEOTIDE SEQUENCE [LARGE SCALE GENOMIC DNA]</scope>
    <source>
        <strain evidence="2 3">0.1X-D8-26</strain>
    </source>
</reference>
<evidence type="ECO:0000313" key="2">
    <source>
        <dbReference type="EMBL" id="RLT78333.1"/>
    </source>
</evidence>
<dbReference type="Proteomes" id="UP000267159">
    <property type="component" value="Unassembled WGS sequence"/>
</dbReference>
<feature type="coiled-coil region" evidence="1">
    <location>
        <begin position="389"/>
        <end position="416"/>
    </location>
</feature>
<organism evidence="2 3">
    <name type="scientific">Bacteroides acidifaciens</name>
    <dbReference type="NCBI Taxonomy" id="85831"/>
    <lineage>
        <taxon>Bacteria</taxon>
        <taxon>Pseudomonadati</taxon>
        <taxon>Bacteroidota</taxon>
        <taxon>Bacteroidia</taxon>
        <taxon>Bacteroidales</taxon>
        <taxon>Bacteroidaceae</taxon>
        <taxon>Bacteroides</taxon>
    </lineage>
</organism>
<dbReference type="EMBL" id="RAZM01000123">
    <property type="protein sequence ID" value="RLT78333.1"/>
    <property type="molecule type" value="Genomic_DNA"/>
</dbReference>
<evidence type="ECO:0000256" key="1">
    <source>
        <dbReference type="SAM" id="Coils"/>
    </source>
</evidence>
<dbReference type="RefSeq" id="WP_121767098.1">
    <property type="nucleotide sequence ID" value="NZ_CAMXQH010000059.1"/>
</dbReference>
<name>A0A3L8A6Y0_9BACE</name>
<gene>
    <name evidence="2" type="ORF">D7Y07_19830</name>
</gene>